<comment type="caution">
    <text evidence="1">The sequence shown here is derived from an EMBL/GenBank/DDBJ whole genome shotgun (WGS) entry which is preliminary data.</text>
</comment>
<sequence>MSAVGRAVKDSLDALRRGADDLHVRLDTGVTRKIDTHLTLTNSDVEVLDGNTVDLDAPTVPRVPVIRDQVNASADGLHRPGTSGPQVRRYDGLIQNVDGTWTGIEVKSGSATRNPAQLLFDTTVGPDTPAIAKLHGSEIRIVRVLLQEVP</sequence>
<dbReference type="EMBL" id="LSTV01000005">
    <property type="protein sequence ID" value="OAH49060.1"/>
    <property type="molecule type" value="Genomic_DNA"/>
</dbReference>
<dbReference type="OrthoDB" id="3261175at2"/>
<evidence type="ECO:0000313" key="1">
    <source>
        <dbReference type="EMBL" id="OAH49060.1"/>
    </source>
</evidence>
<reference evidence="1 2" key="1">
    <citation type="submission" date="2016-02" db="EMBL/GenBank/DDBJ databases">
        <authorList>
            <person name="Wen L."/>
            <person name="He K."/>
            <person name="Yang H."/>
        </authorList>
    </citation>
    <scope>NUCLEOTIDE SEQUENCE [LARGE SCALE GENOMIC DNA]</scope>
    <source>
        <strain evidence="1 2">CD11_3</strain>
    </source>
</reference>
<dbReference type="Proteomes" id="UP000076998">
    <property type="component" value="Unassembled WGS sequence"/>
</dbReference>
<organism evidence="1 2">
    <name type="scientific">Microbacterium oleivorans</name>
    <dbReference type="NCBI Taxonomy" id="273677"/>
    <lineage>
        <taxon>Bacteria</taxon>
        <taxon>Bacillati</taxon>
        <taxon>Actinomycetota</taxon>
        <taxon>Actinomycetes</taxon>
        <taxon>Micrococcales</taxon>
        <taxon>Microbacteriaceae</taxon>
        <taxon>Microbacterium</taxon>
    </lineage>
</organism>
<protein>
    <submittedName>
        <fullName evidence="1">Uncharacterized protein</fullName>
    </submittedName>
</protein>
<dbReference type="RefSeq" id="WP_064003834.1">
    <property type="nucleotide sequence ID" value="NZ_LSTV01000005.1"/>
</dbReference>
<evidence type="ECO:0000313" key="2">
    <source>
        <dbReference type="Proteomes" id="UP000076998"/>
    </source>
</evidence>
<proteinExistence type="predicted"/>
<accession>A0A177K6P6</accession>
<dbReference type="AlphaFoldDB" id="A0A177K6P6"/>
<gene>
    <name evidence="1" type="ORF">AYL44_13725</name>
</gene>
<name>A0A177K6P6_9MICO</name>